<evidence type="ECO:0000256" key="1">
    <source>
        <dbReference type="ARBA" id="ARBA00022747"/>
    </source>
</evidence>
<dbReference type="Gene3D" id="3.40.50.150">
    <property type="entry name" value="Vaccinia Virus protein VP39"/>
    <property type="match status" value="1"/>
</dbReference>
<evidence type="ECO:0000313" key="4">
    <source>
        <dbReference type="EMBL" id="MBC5584917.1"/>
    </source>
</evidence>
<dbReference type="InterPro" id="IPR003356">
    <property type="entry name" value="DNA_methylase_A-5"/>
</dbReference>
<dbReference type="GO" id="GO:0008168">
    <property type="term" value="F:methyltransferase activity"/>
    <property type="evidence" value="ECO:0007669"/>
    <property type="project" value="UniProtKB-KW"/>
</dbReference>
<keyword evidence="4" id="KW-0808">Transferase</keyword>
<keyword evidence="1" id="KW-0680">Restriction system</keyword>
<dbReference type="InterPro" id="IPR029063">
    <property type="entry name" value="SAM-dependent_MTases_sf"/>
</dbReference>
<proteinExistence type="predicted"/>
<name>A0ABR7BTI8_9ACTN</name>
<gene>
    <name evidence="4" type="ORF">H8S61_12060</name>
</gene>
<evidence type="ECO:0000256" key="2">
    <source>
        <dbReference type="SAM" id="MobiDB-lite"/>
    </source>
</evidence>
<dbReference type="RefSeq" id="WP_186939145.1">
    <property type="nucleotide sequence ID" value="NZ_JACOOA010000005.1"/>
</dbReference>
<reference evidence="4 5" key="1">
    <citation type="submission" date="2020-08" db="EMBL/GenBank/DDBJ databases">
        <title>Genome public.</title>
        <authorList>
            <person name="Liu C."/>
            <person name="Sun Q."/>
        </authorList>
    </citation>
    <scope>NUCLEOTIDE SEQUENCE [LARGE SCALE GENOMIC DNA]</scope>
    <source>
        <strain evidence="4 5">NSJ-70</strain>
    </source>
</reference>
<evidence type="ECO:0000313" key="5">
    <source>
        <dbReference type="Proteomes" id="UP000622448"/>
    </source>
</evidence>
<dbReference type="InterPro" id="IPR002052">
    <property type="entry name" value="DNA_methylase_N6_adenine_CS"/>
</dbReference>
<accession>A0ABR7BTI8</accession>
<dbReference type="InterPro" id="IPR052916">
    <property type="entry name" value="Type-I_RE_MTase_Subunit"/>
</dbReference>
<dbReference type="EMBL" id="JACOOA010000005">
    <property type="protein sequence ID" value="MBC5584917.1"/>
    <property type="molecule type" value="Genomic_DNA"/>
</dbReference>
<dbReference type="PRINTS" id="PR00507">
    <property type="entry name" value="N12N6MTFRASE"/>
</dbReference>
<dbReference type="PANTHER" id="PTHR42998:SF1">
    <property type="entry name" value="TYPE I RESTRICTION ENZYME HINDI METHYLASE SUBUNIT"/>
    <property type="match status" value="1"/>
</dbReference>
<protein>
    <submittedName>
        <fullName evidence="4">N-6 DNA methylase</fullName>
    </submittedName>
</protein>
<evidence type="ECO:0000259" key="3">
    <source>
        <dbReference type="Pfam" id="PF02384"/>
    </source>
</evidence>
<dbReference type="Proteomes" id="UP000622448">
    <property type="component" value="Unassembled WGS sequence"/>
</dbReference>
<dbReference type="Pfam" id="PF02384">
    <property type="entry name" value="N6_Mtase"/>
    <property type="match status" value="1"/>
</dbReference>
<dbReference type="GO" id="GO:0032259">
    <property type="term" value="P:methylation"/>
    <property type="evidence" value="ECO:0007669"/>
    <property type="project" value="UniProtKB-KW"/>
</dbReference>
<sequence length="837" mass="93954">MKNSANRPEHNLVRLPLLEQLVSSGWNRDQIICPSCDTEDKEWRVPQNPSEASKREAGKSFKGFPCDLAIFDSPENVGLWDHVDILIETKQPDISAGISQLEIYLGLEPHARLGFWTNGTESAKVYKLPDGSWDVEKSTNPPRPADNIIKATKDPLRYSDLLRPSAAKLRATFDAILDGIAAMDSLSTRPEQRLNEIANVLMIKLDSDTQAMMHPTEPVPFQLHDDPCETARLINSYYKRYRNAHPTLFTSDDSDCVRFDVDSIQRIVLELQFLNMKEAEPTALSIAFQVFRTANLKIGDGQYFTPWRVIEAGVSLLGITSHDKMIDPACGTGGFLDSAYSTVLASCQTDAQKAEARTWAHYNLFGVDRDAINVKLTRSFMVGIGDGSTNVIVGDSIRKNRWKDSYPRLLDMMDEGGYTVVATNPPFGVGLKLSASDARKNGYSICRHTSGGAPASDYNDTELGIVFVEQCWNLLEEGGRLGIVLPETYFFSKSYEWFRKWVNERFILRGVLNIPMEAFQGFCRAKTNFYVFEKGSSDKHLTSMQKPNWFKEGFVWVSSAPTIGINKDGGDLFKISDRGERIDQIDDVVLEDVQSIKNGDLTLSSRYLKAEQTPYIGVPQYSDRSKIDDFHNYLSSKIPDFTFKTIGELIEQELIVARGGHGSPSADLRNGSIPYIKVSDLRAGLVNINPTNLVPKNVAEKYWKGPSSGLQAYSILTPLRCSKNIGEPSMILPGQEEVVLTKEILVLSVTDQAPFDASYLTWAMDLDVVLAQWQRIVFMQTNREDAGSRYLEIVLPFPSSKERAAEVSKHFNTYYTRLAQLRADFEKARNSWLHNAL</sequence>
<dbReference type="SUPFAM" id="SSF53335">
    <property type="entry name" value="S-adenosyl-L-methionine-dependent methyltransferases"/>
    <property type="match status" value="1"/>
</dbReference>
<keyword evidence="5" id="KW-1185">Reference proteome</keyword>
<organism evidence="4 5">
    <name type="scientific">Eggerthella hominis</name>
    <dbReference type="NCBI Taxonomy" id="2763043"/>
    <lineage>
        <taxon>Bacteria</taxon>
        <taxon>Bacillati</taxon>
        <taxon>Actinomycetota</taxon>
        <taxon>Coriobacteriia</taxon>
        <taxon>Eggerthellales</taxon>
        <taxon>Eggerthellaceae</taxon>
        <taxon>Eggerthella</taxon>
    </lineage>
</organism>
<dbReference type="PROSITE" id="PS00092">
    <property type="entry name" value="N6_MTASE"/>
    <property type="match status" value="1"/>
</dbReference>
<dbReference type="PANTHER" id="PTHR42998">
    <property type="entry name" value="TYPE I RESTRICTION ENZYME HINDVIIP M PROTEIN-RELATED"/>
    <property type="match status" value="1"/>
</dbReference>
<comment type="caution">
    <text evidence="4">The sequence shown here is derived from an EMBL/GenBank/DDBJ whole genome shotgun (WGS) entry which is preliminary data.</text>
</comment>
<feature type="region of interest" description="Disordered" evidence="2">
    <location>
        <begin position="39"/>
        <end position="58"/>
    </location>
</feature>
<feature type="domain" description="DNA methylase adenine-specific" evidence="3">
    <location>
        <begin position="299"/>
        <end position="544"/>
    </location>
</feature>
<keyword evidence="4" id="KW-0489">Methyltransferase</keyword>